<dbReference type="PROSITE" id="PS51186">
    <property type="entry name" value="GNAT"/>
    <property type="match status" value="1"/>
</dbReference>
<keyword evidence="3" id="KW-1185">Reference proteome</keyword>
<gene>
    <name evidence="2" type="ORF">H3H32_07675</name>
</gene>
<proteinExistence type="predicted"/>
<dbReference type="InterPro" id="IPR016181">
    <property type="entry name" value="Acyl_CoA_acyltransferase"/>
</dbReference>
<feature type="domain" description="N-acetyltransferase" evidence="1">
    <location>
        <begin position="1"/>
        <end position="115"/>
    </location>
</feature>
<name>A0A7G5H0Z8_9BACT</name>
<evidence type="ECO:0000259" key="1">
    <source>
        <dbReference type="PROSITE" id="PS51186"/>
    </source>
</evidence>
<dbReference type="SUPFAM" id="SSF55729">
    <property type="entry name" value="Acyl-CoA N-acyltransferases (Nat)"/>
    <property type="match status" value="2"/>
</dbReference>
<evidence type="ECO:0000313" key="3">
    <source>
        <dbReference type="Proteomes" id="UP000515369"/>
    </source>
</evidence>
<organism evidence="2 3">
    <name type="scientific">Spirosoma foliorum</name>
    <dbReference type="NCBI Taxonomy" id="2710596"/>
    <lineage>
        <taxon>Bacteria</taxon>
        <taxon>Pseudomonadati</taxon>
        <taxon>Bacteroidota</taxon>
        <taxon>Cytophagia</taxon>
        <taxon>Cytophagales</taxon>
        <taxon>Cytophagaceae</taxon>
        <taxon>Spirosoma</taxon>
    </lineage>
</organism>
<dbReference type="AlphaFoldDB" id="A0A7G5H0Z8"/>
<dbReference type="Pfam" id="PF00583">
    <property type="entry name" value="Acetyltransf_1"/>
    <property type="match status" value="1"/>
</dbReference>
<protein>
    <submittedName>
        <fullName evidence="2">GNAT family N-acetyltransferase</fullName>
    </submittedName>
</protein>
<dbReference type="Gene3D" id="3.40.630.30">
    <property type="match status" value="1"/>
</dbReference>
<dbReference type="CDD" id="cd04301">
    <property type="entry name" value="NAT_SF"/>
    <property type="match status" value="1"/>
</dbReference>
<accession>A0A7G5H0Z8</accession>
<dbReference type="KEGG" id="sfol:H3H32_07675"/>
<keyword evidence="2" id="KW-0808">Transferase</keyword>
<dbReference type="EMBL" id="CP059732">
    <property type="protein sequence ID" value="QMW04790.1"/>
    <property type="molecule type" value="Genomic_DNA"/>
</dbReference>
<evidence type="ECO:0000313" key="2">
    <source>
        <dbReference type="EMBL" id="QMW04790.1"/>
    </source>
</evidence>
<dbReference type="Proteomes" id="UP000515369">
    <property type="component" value="Chromosome"/>
</dbReference>
<sequence>MLRYKKSNFEKRYFLLWHQNQVVASATMDVPLDQNRHWASVYLSVLPAYRRRHLGKRLMAQIAAYAQQKGCDQLVTNASSRLPVGETVLRHVGAHLTKQQQFIQLDLSQMEPTLLTNWIQECQNLDYHLWQHQGAYPIDRLAEIAYLRNIINTGLTDERAIHDWQATSESIQDEDDLLSKSEKQRLTTFLEHKSSRQLVGLTELYWDTQRASLLVQQATSVRTEHRGHSLGRWMKAANLQAILTLNSEAQYVRAGNTPDNIGMLRINQVLGFTSWMTHTDWQIDTSHLQTYLRLNDN</sequence>
<dbReference type="InterPro" id="IPR000182">
    <property type="entry name" value="GNAT_dom"/>
</dbReference>
<reference evidence="2 3" key="1">
    <citation type="submission" date="2020-07" db="EMBL/GenBank/DDBJ databases">
        <title>Spirosoma foliorum sp. nov., isolated from the leaves on the Nejang mountain Korea, Republic of.</title>
        <authorList>
            <person name="Ho H."/>
            <person name="Lee Y.-J."/>
            <person name="Nurcahyanto D.-A."/>
            <person name="Kim S.-G."/>
        </authorList>
    </citation>
    <scope>NUCLEOTIDE SEQUENCE [LARGE SCALE GENOMIC DNA]</scope>
    <source>
        <strain evidence="2 3">PL0136</strain>
    </source>
</reference>
<dbReference type="GO" id="GO:0016747">
    <property type="term" value="F:acyltransferase activity, transferring groups other than amino-acyl groups"/>
    <property type="evidence" value="ECO:0007669"/>
    <property type="project" value="InterPro"/>
</dbReference>